<dbReference type="EMBL" id="KV441550">
    <property type="protein sequence ID" value="OAG08822.1"/>
    <property type="molecule type" value="Genomic_DNA"/>
</dbReference>
<dbReference type="GeneID" id="28770286"/>
<protein>
    <submittedName>
        <fullName evidence="1">Uncharacterized protein</fullName>
    </submittedName>
</protein>
<sequence length="405" mass="46991">MKEWEKLVQRLADNIRPNHLTLYLIVNAEDAQTARSILKPLDQLPTLKNCGLWLNKDKIPELKTIAQETAKCLTSSVRTMKPFRYLELPIEIRWRILEYSDLVYDRAIGWKAPLPSLWKMPSPYCSCEHELDRDTIDSGMHLPDCSRDEMDAIDLQPYVADYKFGASHCCKKSSRFTRCNLTPAGFCECIFHCKHSAYSSSLLAQPRTGVHPLLLVSKQVSQDAVSVLFQRNRFFVIPPCNLFALWHPDQLEFDPERIVTPMPRLELSLFLSSLARNALRNIRYLEWILPQFKNYTTASKSAYLDYLDTVEMMAQAMVLPQLTLVLDLRGGIKIKDSIENNHFYWLTRVAPDGKVYDRVLHPLRRLEGLKDFFLYLRRVNKRFVPGGCAYDNDEMKYEKAVMGEE</sequence>
<accession>A0A177CPC4</accession>
<dbReference type="Proteomes" id="UP000077069">
    <property type="component" value="Unassembled WGS sequence"/>
</dbReference>
<evidence type="ECO:0000313" key="1">
    <source>
        <dbReference type="EMBL" id="OAG08822.1"/>
    </source>
</evidence>
<gene>
    <name evidence="1" type="ORF">CC84DRAFT_591855</name>
</gene>
<keyword evidence="2" id="KW-1185">Reference proteome</keyword>
<name>A0A177CPC4_9PLEO</name>
<dbReference type="InParanoid" id="A0A177CPC4"/>
<dbReference type="PANTHER" id="PTHR42085">
    <property type="entry name" value="F-BOX DOMAIN-CONTAINING PROTEIN"/>
    <property type="match status" value="1"/>
</dbReference>
<dbReference type="OrthoDB" id="2099276at2759"/>
<evidence type="ECO:0000313" key="2">
    <source>
        <dbReference type="Proteomes" id="UP000077069"/>
    </source>
</evidence>
<dbReference type="PANTHER" id="PTHR42085:SF2">
    <property type="entry name" value="F-BOX DOMAIN-CONTAINING PROTEIN"/>
    <property type="match status" value="1"/>
</dbReference>
<reference evidence="1 2" key="1">
    <citation type="submission" date="2016-05" db="EMBL/GenBank/DDBJ databases">
        <title>Comparative analysis of secretome profiles of manganese(II)-oxidizing ascomycete fungi.</title>
        <authorList>
            <consortium name="DOE Joint Genome Institute"/>
            <person name="Zeiner C.A."/>
            <person name="Purvine S.O."/>
            <person name="Zink E.M."/>
            <person name="Wu S."/>
            <person name="Pasa-Tolic L."/>
            <person name="Chaput D.L."/>
            <person name="Haridas S."/>
            <person name="Grigoriev I.V."/>
            <person name="Santelli C.M."/>
            <person name="Hansel C.M."/>
        </authorList>
    </citation>
    <scope>NUCLEOTIDE SEQUENCE [LARGE SCALE GENOMIC DNA]</scope>
    <source>
        <strain evidence="1 2">AP3s5-JAC2a</strain>
    </source>
</reference>
<organism evidence="1 2">
    <name type="scientific">Paraphaeosphaeria sporulosa</name>
    <dbReference type="NCBI Taxonomy" id="1460663"/>
    <lineage>
        <taxon>Eukaryota</taxon>
        <taxon>Fungi</taxon>
        <taxon>Dikarya</taxon>
        <taxon>Ascomycota</taxon>
        <taxon>Pezizomycotina</taxon>
        <taxon>Dothideomycetes</taxon>
        <taxon>Pleosporomycetidae</taxon>
        <taxon>Pleosporales</taxon>
        <taxon>Massarineae</taxon>
        <taxon>Didymosphaeriaceae</taxon>
        <taxon>Paraphaeosphaeria</taxon>
    </lineage>
</organism>
<dbReference type="InterPro" id="IPR038883">
    <property type="entry name" value="AN11006-like"/>
</dbReference>
<dbReference type="RefSeq" id="XP_018039187.1">
    <property type="nucleotide sequence ID" value="XM_018186800.1"/>
</dbReference>
<proteinExistence type="predicted"/>
<dbReference type="AlphaFoldDB" id="A0A177CPC4"/>